<gene>
    <name evidence="5" type="ORF">Clacol_000653</name>
</gene>
<evidence type="ECO:0000259" key="3">
    <source>
        <dbReference type="PROSITE" id="PS50053"/>
    </source>
</evidence>
<evidence type="ECO:0000313" key="6">
    <source>
        <dbReference type="Proteomes" id="UP001050691"/>
    </source>
</evidence>
<protein>
    <recommendedName>
        <fullName evidence="7">BAG family molecular chaperone regulator 1</fullName>
    </recommendedName>
</protein>
<evidence type="ECO:0000256" key="1">
    <source>
        <dbReference type="ARBA" id="ARBA00023186"/>
    </source>
</evidence>
<name>A0AAV5A0A8_9AGAM</name>
<feature type="region of interest" description="Disordered" evidence="2">
    <location>
        <begin position="69"/>
        <end position="97"/>
    </location>
</feature>
<dbReference type="InterPro" id="IPR029071">
    <property type="entry name" value="Ubiquitin-like_domsf"/>
</dbReference>
<dbReference type="GO" id="GO:0050821">
    <property type="term" value="P:protein stabilization"/>
    <property type="evidence" value="ECO:0007669"/>
    <property type="project" value="TreeGrafter"/>
</dbReference>
<dbReference type="GO" id="GO:0005634">
    <property type="term" value="C:nucleus"/>
    <property type="evidence" value="ECO:0007669"/>
    <property type="project" value="TreeGrafter"/>
</dbReference>
<dbReference type="Gene3D" id="3.10.20.90">
    <property type="entry name" value="Phosphatidylinositol 3-kinase Catalytic Subunit, Chain A, domain 1"/>
    <property type="match status" value="1"/>
</dbReference>
<feature type="domain" description="Ubiquitin-like" evidence="3">
    <location>
        <begin position="1"/>
        <end position="71"/>
    </location>
</feature>
<dbReference type="SUPFAM" id="SSF54236">
    <property type="entry name" value="Ubiquitin-like"/>
    <property type="match status" value="1"/>
</dbReference>
<sequence length="195" mass="21853">MSIHVKWGKERLHIVLPSPDPKLGTIRESLAEYSHVPIENIKLIYGGGIMKDDSYPISMYGIQEGSTIHMVGSTDRPPSRNASSPVPKPPPSRPTESDLIRKIQAELHKTRESLIPPLDLFLTRTASSPAPRPELEKEHMRLGELLLQSLLRLDALTPEGTWEDARSQRRGAVREVQGMLDKLDNSWQGCKDNAH</sequence>
<dbReference type="InterPro" id="IPR003103">
    <property type="entry name" value="BAG_domain"/>
</dbReference>
<dbReference type="SMART" id="SM00213">
    <property type="entry name" value="UBQ"/>
    <property type="match status" value="1"/>
</dbReference>
<dbReference type="Pfam" id="PF02179">
    <property type="entry name" value="BAG"/>
    <property type="match status" value="1"/>
</dbReference>
<proteinExistence type="predicted"/>
<reference evidence="5" key="1">
    <citation type="submission" date="2021-10" db="EMBL/GenBank/DDBJ databases">
        <title>De novo Genome Assembly of Clathrus columnatus (Basidiomycota, Fungi) Using Illumina and Nanopore Sequence Data.</title>
        <authorList>
            <person name="Ogiso-Tanaka E."/>
            <person name="Itagaki H."/>
            <person name="Hosoya T."/>
            <person name="Hosaka K."/>
        </authorList>
    </citation>
    <scope>NUCLEOTIDE SEQUENCE</scope>
    <source>
        <strain evidence="5">MO-923</strain>
    </source>
</reference>
<evidence type="ECO:0000313" key="5">
    <source>
        <dbReference type="EMBL" id="GJJ06461.1"/>
    </source>
</evidence>
<dbReference type="GO" id="GO:0051087">
    <property type="term" value="F:protein-folding chaperone binding"/>
    <property type="evidence" value="ECO:0007669"/>
    <property type="project" value="InterPro"/>
</dbReference>
<dbReference type="PANTHER" id="PTHR12329">
    <property type="entry name" value="BCL2-ASSOCIATED ATHANOGENE"/>
    <property type="match status" value="1"/>
</dbReference>
<dbReference type="EMBL" id="BPWL01000001">
    <property type="protein sequence ID" value="GJJ06461.1"/>
    <property type="molecule type" value="Genomic_DNA"/>
</dbReference>
<accession>A0AAV5A0A8</accession>
<feature type="domain" description="BAG" evidence="4">
    <location>
        <begin position="135"/>
        <end position="187"/>
    </location>
</feature>
<evidence type="ECO:0000256" key="2">
    <source>
        <dbReference type="SAM" id="MobiDB-lite"/>
    </source>
</evidence>
<dbReference type="PROSITE" id="PS50053">
    <property type="entry name" value="UBIQUITIN_2"/>
    <property type="match status" value="1"/>
</dbReference>
<dbReference type="Pfam" id="PF00240">
    <property type="entry name" value="ubiquitin"/>
    <property type="match status" value="1"/>
</dbReference>
<dbReference type="GO" id="GO:0016020">
    <property type="term" value="C:membrane"/>
    <property type="evidence" value="ECO:0007669"/>
    <property type="project" value="TreeGrafter"/>
</dbReference>
<dbReference type="Proteomes" id="UP001050691">
    <property type="component" value="Unassembled WGS sequence"/>
</dbReference>
<dbReference type="PROSITE" id="PS51035">
    <property type="entry name" value="BAG"/>
    <property type="match status" value="1"/>
</dbReference>
<dbReference type="AlphaFoldDB" id="A0AAV5A0A8"/>
<keyword evidence="6" id="KW-1185">Reference proteome</keyword>
<dbReference type="PANTHER" id="PTHR12329:SF16">
    <property type="entry name" value="BAG FAMILY MOLECULAR CHAPERONE REGULATOR 1"/>
    <property type="match status" value="1"/>
</dbReference>
<dbReference type="SUPFAM" id="SSF63491">
    <property type="entry name" value="BAG domain"/>
    <property type="match status" value="1"/>
</dbReference>
<dbReference type="InterPro" id="IPR039773">
    <property type="entry name" value="BAG_chaperone_regulator"/>
</dbReference>
<keyword evidence="1" id="KW-0143">Chaperone</keyword>
<dbReference type="InterPro" id="IPR036533">
    <property type="entry name" value="BAG_dom_sf"/>
</dbReference>
<organism evidence="5 6">
    <name type="scientific">Clathrus columnatus</name>
    <dbReference type="NCBI Taxonomy" id="1419009"/>
    <lineage>
        <taxon>Eukaryota</taxon>
        <taxon>Fungi</taxon>
        <taxon>Dikarya</taxon>
        <taxon>Basidiomycota</taxon>
        <taxon>Agaricomycotina</taxon>
        <taxon>Agaricomycetes</taxon>
        <taxon>Phallomycetidae</taxon>
        <taxon>Phallales</taxon>
        <taxon>Clathraceae</taxon>
        <taxon>Clathrus</taxon>
    </lineage>
</organism>
<evidence type="ECO:0000259" key="4">
    <source>
        <dbReference type="PROSITE" id="PS51035"/>
    </source>
</evidence>
<comment type="caution">
    <text evidence="5">The sequence shown here is derived from an EMBL/GenBank/DDBJ whole genome shotgun (WGS) entry which is preliminary data.</text>
</comment>
<dbReference type="InterPro" id="IPR000626">
    <property type="entry name" value="Ubiquitin-like_dom"/>
</dbReference>
<dbReference type="CDD" id="cd17039">
    <property type="entry name" value="Ubl_ubiquitin_like"/>
    <property type="match status" value="1"/>
</dbReference>
<dbReference type="GO" id="GO:0005829">
    <property type="term" value="C:cytosol"/>
    <property type="evidence" value="ECO:0007669"/>
    <property type="project" value="TreeGrafter"/>
</dbReference>
<dbReference type="GO" id="GO:0000774">
    <property type="term" value="F:adenyl-nucleotide exchange factor activity"/>
    <property type="evidence" value="ECO:0007669"/>
    <property type="project" value="TreeGrafter"/>
</dbReference>
<dbReference type="Gene3D" id="1.20.58.120">
    <property type="entry name" value="BAG domain"/>
    <property type="match status" value="1"/>
</dbReference>
<dbReference type="SMART" id="SM00264">
    <property type="entry name" value="BAG"/>
    <property type="match status" value="1"/>
</dbReference>
<evidence type="ECO:0008006" key="7">
    <source>
        <dbReference type="Google" id="ProtNLM"/>
    </source>
</evidence>